<sequence length="320" mass="36095">MPLAFSFVYYAVYPLWTLLSKVARLPHTHTLNDSGYSAHNLSTTISPLHDRASHEDISDRLFNPLSFLTSLLVTTTDAEDQMPRQTTEQALPQSNLSSTISAYGTTPIGGVGGKRRSRQSKRSESGDLAPSANESFLFDDTSSLQSWTTSSTVCTVSELDNDLDPIQGVLQLVPDGDVIEAATMPPPTFTCRFWFLRCDYASTNEMEWKEHNLAHFRGQSPPLSNTCPLCDMTFNIPDPNVSWAANMSHLAQHFKLGDTMASALPEYALVRHLWSKRIICDADYQELMGYRRKHGKYQYKILEGRDRRERRGYYGPQSRI</sequence>
<dbReference type="AlphaFoldDB" id="A0A0D2A3X1"/>
<protein>
    <submittedName>
        <fullName evidence="2">Uncharacterized protein</fullName>
    </submittedName>
</protein>
<dbReference type="EMBL" id="KN847557">
    <property type="protein sequence ID" value="KIW01150.1"/>
    <property type="molecule type" value="Genomic_DNA"/>
</dbReference>
<accession>A0A0D2A3X1</accession>
<dbReference type="GeneID" id="27315409"/>
<dbReference type="STRING" id="253628.A0A0D2A3X1"/>
<name>A0A0D2A3X1_9PEZI</name>
<evidence type="ECO:0000313" key="3">
    <source>
        <dbReference type="Proteomes" id="UP000053259"/>
    </source>
</evidence>
<feature type="compositionally biased region" description="Polar residues" evidence="1">
    <location>
        <begin position="83"/>
        <end position="104"/>
    </location>
</feature>
<evidence type="ECO:0000313" key="2">
    <source>
        <dbReference type="EMBL" id="KIW01150.1"/>
    </source>
</evidence>
<proteinExistence type="predicted"/>
<dbReference type="OrthoDB" id="409136at2759"/>
<dbReference type="HOGENOM" id="CLU_869319_0_0_1"/>
<dbReference type="VEuPathDB" id="FungiDB:PV09_07436"/>
<dbReference type="Proteomes" id="UP000053259">
    <property type="component" value="Unassembled WGS sequence"/>
</dbReference>
<dbReference type="InParanoid" id="A0A0D2A3X1"/>
<evidence type="ECO:0000256" key="1">
    <source>
        <dbReference type="SAM" id="MobiDB-lite"/>
    </source>
</evidence>
<keyword evidence="3" id="KW-1185">Reference proteome</keyword>
<reference evidence="2 3" key="1">
    <citation type="submission" date="2015-01" db="EMBL/GenBank/DDBJ databases">
        <title>The Genome Sequence of Ochroconis gallopava CBS43764.</title>
        <authorList>
            <consortium name="The Broad Institute Genomics Platform"/>
            <person name="Cuomo C."/>
            <person name="de Hoog S."/>
            <person name="Gorbushina A."/>
            <person name="Stielow B."/>
            <person name="Teixiera M."/>
            <person name="Abouelleil A."/>
            <person name="Chapman S.B."/>
            <person name="Priest M."/>
            <person name="Young S.K."/>
            <person name="Wortman J."/>
            <person name="Nusbaum C."/>
            <person name="Birren B."/>
        </authorList>
    </citation>
    <scope>NUCLEOTIDE SEQUENCE [LARGE SCALE GENOMIC DNA]</scope>
    <source>
        <strain evidence="2 3">CBS 43764</strain>
    </source>
</reference>
<gene>
    <name evidence="2" type="ORF">PV09_07436</name>
</gene>
<feature type="region of interest" description="Disordered" evidence="1">
    <location>
        <begin position="78"/>
        <end position="134"/>
    </location>
</feature>
<dbReference type="RefSeq" id="XP_016211019.1">
    <property type="nucleotide sequence ID" value="XM_016361199.1"/>
</dbReference>
<organism evidence="2 3">
    <name type="scientific">Verruconis gallopava</name>
    <dbReference type="NCBI Taxonomy" id="253628"/>
    <lineage>
        <taxon>Eukaryota</taxon>
        <taxon>Fungi</taxon>
        <taxon>Dikarya</taxon>
        <taxon>Ascomycota</taxon>
        <taxon>Pezizomycotina</taxon>
        <taxon>Dothideomycetes</taxon>
        <taxon>Pleosporomycetidae</taxon>
        <taxon>Venturiales</taxon>
        <taxon>Sympoventuriaceae</taxon>
        <taxon>Verruconis</taxon>
    </lineage>
</organism>